<dbReference type="InterPro" id="IPR016181">
    <property type="entry name" value="Acyl_CoA_acyltransferase"/>
</dbReference>
<dbReference type="PROSITE" id="PS51186">
    <property type="entry name" value="GNAT"/>
    <property type="match status" value="1"/>
</dbReference>
<dbReference type="InterPro" id="IPR000182">
    <property type="entry name" value="GNAT_dom"/>
</dbReference>
<protein>
    <submittedName>
        <fullName evidence="2">GNAT family N-acetyltransferase</fullName>
    </submittedName>
</protein>
<keyword evidence="3" id="KW-1185">Reference proteome</keyword>
<proteinExistence type="predicted"/>
<name>A0A6B2JLS5_9RHOB</name>
<feature type="domain" description="N-acetyltransferase" evidence="1">
    <location>
        <begin position="3"/>
        <end position="150"/>
    </location>
</feature>
<evidence type="ECO:0000313" key="2">
    <source>
        <dbReference type="EMBL" id="NDU99576.1"/>
    </source>
</evidence>
<comment type="caution">
    <text evidence="2">The sequence shown here is derived from an EMBL/GenBank/DDBJ whole genome shotgun (WGS) entry which is preliminary data.</text>
</comment>
<organism evidence="2 3">
    <name type="scientific">Pseudoroseicyclus tamaricis</name>
    <dbReference type="NCBI Taxonomy" id="2705421"/>
    <lineage>
        <taxon>Bacteria</taxon>
        <taxon>Pseudomonadati</taxon>
        <taxon>Pseudomonadota</taxon>
        <taxon>Alphaproteobacteria</taxon>
        <taxon>Rhodobacterales</taxon>
        <taxon>Paracoccaceae</taxon>
        <taxon>Pseudoroseicyclus</taxon>
    </lineage>
</organism>
<dbReference type="Gene3D" id="3.40.630.30">
    <property type="match status" value="1"/>
</dbReference>
<dbReference type="Proteomes" id="UP000474757">
    <property type="component" value="Unassembled WGS sequence"/>
</dbReference>
<dbReference type="Pfam" id="PF13527">
    <property type="entry name" value="Acetyltransf_9"/>
    <property type="match status" value="1"/>
</dbReference>
<evidence type="ECO:0000313" key="3">
    <source>
        <dbReference type="Proteomes" id="UP000474757"/>
    </source>
</evidence>
<dbReference type="CDD" id="cd04301">
    <property type="entry name" value="NAT_SF"/>
    <property type="match status" value="1"/>
</dbReference>
<gene>
    <name evidence="2" type="ORF">GZA08_01150</name>
</gene>
<dbReference type="EMBL" id="JAAGAB010000001">
    <property type="protein sequence ID" value="NDU99576.1"/>
    <property type="molecule type" value="Genomic_DNA"/>
</dbReference>
<evidence type="ECO:0000259" key="1">
    <source>
        <dbReference type="PROSITE" id="PS51186"/>
    </source>
</evidence>
<dbReference type="AlphaFoldDB" id="A0A6B2JLS5"/>
<sequence length="176" mass="19461">MPIAIERVEEMRLAAPLEAEIAALIATAWDDYEGRSFYKQRHHLRLLAREEGRLLGHMALGLRAVRLGDDLVDIATLGEVCTHPEARGRGIASALLQEAIAEAKASPARFFLLFGVAKLYPAAGFRPITQNLRLLGMDGARSLRMVHSRADDLMVLELRGEAWDEDKPLDLMGGSF</sequence>
<keyword evidence="2" id="KW-0808">Transferase</keyword>
<reference evidence="2 3" key="1">
    <citation type="submission" date="2020-02" db="EMBL/GenBank/DDBJ databases">
        <title>Pseudoroseicyclus tamarix, sp. nov., isolated from offshore sediment of a Tamarix chinensis forest.</title>
        <authorList>
            <person name="Gai Y."/>
        </authorList>
    </citation>
    <scope>NUCLEOTIDE SEQUENCE [LARGE SCALE GENOMIC DNA]</scope>
    <source>
        <strain evidence="2 3">CLL3-39</strain>
    </source>
</reference>
<dbReference type="RefSeq" id="WP_163889188.1">
    <property type="nucleotide sequence ID" value="NZ_JAAFYS010000001.1"/>
</dbReference>
<dbReference type="SUPFAM" id="SSF55729">
    <property type="entry name" value="Acyl-CoA N-acyltransferases (Nat)"/>
    <property type="match status" value="1"/>
</dbReference>
<dbReference type="GO" id="GO:0016747">
    <property type="term" value="F:acyltransferase activity, transferring groups other than amino-acyl groups"/>
    <property type="evidence" value="ECO:0007669"/>
    <property type="project" value="InterPro"/>
</dbReference>
<accession>A0A6B2JLS5</accession>